<reference evidence="2 3" key="1">
    <citation type="submission" date="2018-04" db="EMBL/GenBank/DDBJ databases">
        <authorList>
            <person name="Zhang X."/>
            <person name="Yuan J."/>
            <person name="Li F."/>
            <person name="Xiang J."/>
        </authorList>
    </citation>
    <scope>NUCLEOTIDE SEQUENCE [LARGE SCALE GENOMIC DNA]</scope>
    <source>
        <tissue evidence="2">Muscle</tissue>
    </source>
</reference>
<organism evidence="2 3">
    <name type="scientific">Penaeus vannamei</name>
    <name type="common">Whiteleg shrimp</name>
    <name type="synonym">Litopenaeus vannamei</name>
    <dbReference type="NCBI Taxonomy" id="6689"/>
    <lineage>
        <taxon>Eukaryota</taxon>
        <taxon>Metazoa</taxon>
        <taxon>Ecdysozoa</taxon>
        <taxon>Arthropoda</taxon>
        <taxon>Crustacea</taxon>
        <taxon>Multicrustacea</taxon>
        <taxon>Malacostraca</taxon>
        <taxon>Eumalacostraca</taxon>
        <taxon>Eucarida</taxon>
        <taxon>Decapoda</taxon>
        <taxon>Dendrobranchiata</taxon>
        <taxon>Penaeoidea</taxon>
        <taxon>Penaeidae</taxon>
        <taxon>Penaeus</taxon>
    </lineage>
</organism>
<evidence type="ECO:0000256" key="1">
    <source>
        <dbReference type="SAM" id="SignalP"/>
    </source>
</evidence>
<protein>
    <submittedName>
        <fullName evidence="2">Uncharacterized protein</fullName>
    </submittedName>
</protein>
<sequence length="398" mass="42862">MWRVLLVALPLAFNSFHADASEQETVNTEEQRYKYLLYQIHGMVQRLLHEKEKHFNQSLEALTQLVETACRSQQGKQTTGSMNLVNTERAIEEMANVFFARVSATSMNIFDDIQAKLTVMATDIMGEITTQLLGKASVQDLAELQSQVSTLPTSEGLSDLQKDLLPVASSATEGLKQAVSTLASEVDTSMENVATSDQIAEIQEEIDSVTLCNQRNDFDQVLTLLSTAEEDLGDLAETLQSSVAEQKAACQGEAERQESTAAQQQLLESLRAAVDGNANGIRGVASAVRVLGDEGEGEVGLGYPPSHPPTTLNSSSASLSVVRDVFRSVVLFQLASAGLGVDVCQAAVRLGKCEQLSVAVHCCRSCSAAGRIPVMGAHRFVNASRTLSRVSAAKLMRP</sequence>
<keyword evidence="3" id="KW-1185">Reference proteome</keyword>
<comment type="caution">
    <text evidence="2">The sequence shown here is derived from an EMBL/GenBank/DDBJ whole genome shotgun (WGS) entry which is preliminary data.</text>
</comment>
<keyword evidence="1" id="KW-0732">Signal</keyword>
<dbReference type="EMBL" id="QCYY01002483">
    <property type="protein sequence ID" value="ROT70018.1"/>
    <property type="molecule type" value="Genomic_DNA"/>
</dbReference>
<proteinExistence type="predicted"/>
<reference evidence="2 3" key="2">
    <citation type="submission" date="2019-01" db="EMBL/GenBank/DDBJ databases">
        <title>The decoding of complex shrimp genome reveals the adaptation for benthos swimmer, frequently molting mechanism and breeding impact on genome.</title>
        <authorList>
            <person name="Sun Y."/>
            <person name="Gao Y."/>
            <person name="Yu Y."/>
        </authorList>
    </citation>
    <scope>NUCLEOTIDE SEQUENCE [LARGE SCALE GENOMIC DNA]</scope>
    <source>
        <tissue evidence="2">Muscle</tissue>
    </source>
</reference>
<dbReference type="Proteomes" id="UP000283509">
    <property type="component" value="Unassembled WGS sequence"/>
</dbReference>
<evidence type="ECO:0000313" key="2">
    <source>
        <dbReference type="EMBL" id="ROT70018.1"/>
    </source>
</evidence>
<dbReference type="OrthoDB" id="10415931at2759"/>
<accession>A0A3R7NY70</accession>
<feature type="signal peptide" evidence="1">
    <location>
        <begin position="1"/>
        <end position="20"/>
    </location>
</feature>
<dbReference type="AlphaFoldDB" id="A0A3R7NY70"/>
<name>A0A3R7NY70_PENVA</name>
<gene>
    <name evidence="2" type="ORF">C7M84_011722</name>
</gene>
<feature type="chain" id="PRO_5018625556" evidence="1">
    <location>
        <begin position="21"/>
        <end position="398"/>
    </location>
</feature>
<evidence type="ECO:0000313" key="3">
    <source>
        <dbReference type="Proteomes" id="UP000283509"/>
    </source>
</evidence>